<organism evidence="5 6">
    <name type="scientific">Spiroplasma apis B31</name>
    <dbReference type="NCBI Taxonomy" id="1276258"/>
    <lineage>
        <taxon>Bacteria</taxon>
        <taxon>Bacillati</taxon>
        <taxon>Mycoplasmatota</taxon>
        <taxon>Mollicutes</taxon>
        <taxon>Entomoplasmatales</taxon>
        <taxon>Spiroplasmataceae</taxon>
        <taxon>Spiroplasma</taxon>
    </lineage>
</organism>
<dbReference type="HOGENOM" id="CLU_057180_2_3_14"/>
<dbReference type="UniPathway" id="UPA00241">
    <property type="reaction ID" value="UER00356"/>
</dbReference>
<comment type="function">
    <text evidence="3">Catalyzes the phosphorylation of the 3'-hydroxyl group of dephosphocoenzyme A to form coenzyme A.</text>
</comment>
<dbReference type="EMBL" id="CP006682">
    <property type="protein sequence ID" value="AHB36439.1"/>
    <property type="molecule type" value="Genomic_DNA"/>
</dbReference>
<dbReference type="InterPro" id="IPR001977">
    <property type="entry name" value="Depp_CoAkinase"/>
</dbReference>
<comment type="catalytic activity">
    <reaction evidence="3">
        <text>3'-dephospho-CoA + ATP = ADP + CoA + H(+)</text>
        <dbReference type="Rhea" id="RHEA:18245"/>
        <dbReference type="ChEBI" id="CHEBI:15378"/>
        <dbReference type="ChEBI" id="CHEBI:30616"/>
        <dbReference type="ChEBI" id="CHEBI:57287"/>
        <dbReference type="ChEBI" id="CHEBI:57328"/>
        <dbReference type="ChEBI" id="CHEBI:456216"/>
        <dbReference type="EC" id="2.7.1.24"/>
    </reaction>
</comment>
<evidence type="ECO:0000256" key="1">
    <source>
        <dbReference type="ARBA" id="ARBA00022741"/>
    </source>
</evidence>
<dbReference type="GO" id="GO:0005524">
    <property type="term" value="F:ATP binding"/>
    <property type="evidence" value="ECO:0007669"/>
    <property type="project" value="UniProtKB-UniRule"/>
</dbReference>
<protein>
    <recommendedName>
        <fullName evidence="3 4">Dephospho-CoA kinase</fullName>
        <ecNumber evidence="3 4">2.7.1.24</ecNumber>
    </recommendedName>
    <alternativeName>
        <fullName evidence="3">Dephosphocoenzyme A kinase</fullName>
    </alternativeName>
</protein>
<evidence type="ECO:0000313" key="5">
    <source>
        <dbReference type="EMBL" id="AHB36439.1"/>
    </source>
</evidence>
<reference evidence="5 6" key="1">
    <citation type="journal article" date="2014" name="Genome Announc.">
        <title>Complete Genome Sequence of Spiroplasma apis B31T (ATCC 33834), a Bacterium Associated with May Disease of Honeybees (Apis mellifera).</title>
        <authorList>
            <person name="Ku C."/>
            <person name="Lo W.S."/>
            <person name="Chen L.L."/>
            <person name="Kuo C.H."/>
        </authorList>
    </citation>
    <scope>NUCLEOTIDE SEQUENCE [LARGE SCALE GENOMIC DNA]</scope>
    <source>
        <strain evidence="5">B31</strain>
    </source>
</reference>
<dbReference type="PROSITE" id="PS51219">
    <property type="entry name" value="DPCK"/>
    <property type="match status" value="1"/>
</dbReference>
<comment type="pathway">
    <text evidence="3">Cofactor biosynthesis; coenzyme A biosynthesis; CoA from (R)-pantothenate: step 5/5.</text>
</comment>
<dbReference type="GO" id="GO:0015937">
    <property type="term" value="P:coenzyme A biosynthetic process"/>
    <property type="evidence" value="ECO:0007669"/>
    <property type="project" value="UniProtKB-UniRule"/>
</dbReference>
<evidence type="ECO:0000256" key="4">
    <source>
        <dbReference type="NCBIfam" id="TIGR00152"/>
    </source>
</evidence>
<keyword evidence="2 3" id="KW-0067">ATP-binding</keyword>
<sequence length="191" mass="22470">MKLVGVSGFIGSGKTTLLKYVKTMKNVLIIEADEIAREFLYHKDVVRFIENNVSEAIKDNIIDKSILRNIVFNNTFLNNQFTSLMWPLISNKIKTIVSNNMDKDMIVVEAAMINGIDMKFDKKILLKKKWTKRFSDTLKRDKRGMNEFKKITKYQKEQLKNCEFDYVIKNNYNISQFHKQIKKIIDEILMS</sequence>
<gene>
    <name evidence="3 5" type="primary">coaE</name>
    <name evidence="5" type="ORF">SAPIS_v1c05940</name>
</gene>
<dbReference type="CDD" id="cd02022">
    <property type="entry name" value="DPCK"/>
    <property type="match status" value="1"/>
</dbReference>
<dbReference type="EC" id="2.7.1.24" evidence="3 4"/>
<evidence type="ECO:0000256" key="2">
    <source>
        <dbReference type="ARBA" id="ARBA00022840"/>
    </source>
</evidence>
<feature type="binding site" evidence="3">
    <location>
        <begin position="11"/>
        <end position="16"/>
    </location>
    <ligand>
        <name>ATP</name>
        <dbReference type="ChEBI" id="CHEBI:30616"/>
    </ligand>
</feature>
<evidence type="ECO:0000313" key="6">
    <source>
        <dbReference type="Proteomes" id="UP000018550"/>
    </source>
</evidence>
<dbReference type="Proteomes" id="UP000018550">
    <property type="component" value="Chromosome"/>
</dbReference>
<dbReference type="Gene3D" id="3.40.50.300">
    <property type="entry name" value="P-loop containing nucleotide triphosphate hydrolases"/>
    <property type="match status" value="1"/>
</dbReference>
<keyword evidence="3" id="KW-0963">Cytoplasm</keyword>
<comment type="similarity">
    <text evidence="3">Belongs to the CoaE family.</text>
</comment>
<proteinExistence type="inferred from homology"/>
<name>V5RIQ0_SPIAP</name>
<dbReference type="NCBIfam" id="TIGR00152">
    <property type="entry name" value="dephospho-CoA kinase"/>
    <property type="match status" value="1"/>
</dbReference>
<dbReference type="SUPFAM" id="SSF52540">
    <property type="entry name" value="P-loop containing nucleoside triphosphate hydrolases"/>
    <property type="match status" value="1"/>
</dbReference>
<keyword evidence="6" id="KW-1185">Reference proteome</keyword>
<dbReference type="eggNOG" id="COG0237">
    <property type="taxonomic scope" value="Bacteria"/>
</dbReference>
<keyword evidence="3" id="KW-0173">Coenzyme A biosynthesis</keyword>
<dbReference type="Pfam" id="PF01121">
    <property type="entry name" value="CoaE"/>
    <property type="match status" value="1"/>
</dbReference>
<evidence type="ECO:0000256" key="3">
    <source>
        <dbReference type="HAMAP-Rule" id="MF_00376"/>
    </source>
</evidence>
<dbReference type="STRING" id="1276258.SAPIS_v1c05940"/>
<keyword evidence="1 3" id="KW-0547">Nucleotide-binding</keyword>
<accession>V5RIQ0</accession>
<dbReference type="GO" id="GO:0004140">
    <property type="term" value="F:dephospho-CoA kinase activity"/>
    <property type="evidence" value="ECO:0007669"/>
    <property type="project" value="UniProtKB-UniRule"/>
</dbReference>
<dbReference type="RefSeq" id="WP_023789525.1">
    <property type="nucleotide sequence ID" value="NC_022998.1"/>
</dbReference>
<dbReference type="HAMAP" id="MF_00376">
    <property type="entry name" value="Dephospho_CoA_kinase"/>
    <property type="match status" value="1"/>
</dbReference>
<keyword evidence="3" id="KW-0808">Transferase</keyword>
<dbReference type="AlphaFoldDB" id="V5RIQ0"/>
<dbReference type="KEGG" id="sapi:SAPIS_v1c05940"/>
<dbReference type="PATRIC" id="fig|1276258.3.peg.602"/>
<keyword evidence="3 5" id="KW-0418">Kinase</keyword>
<dbReference type="InterPro" id="IPR027417">
    <property type="entry name" value="P-loop_NTPase"/>
</dbReference>
<comment type="subcellular location">
    <subcellularLocation>
        <location evidence="3">Cytoplasm</location>
    </subcellularLocation>
</comment>
<dbReference type="GO" id="GO:0005737">
    <property type="term" value="C:cytoplasm"/>
    <property type="evidence" value="ECO:0007669"/>
    <property type="project" value="UniProtKB-SubCell"/>
</dbReference>